<dbReference type="GO" id="GO:0008063">
    <property type="term" value="P:Toll signaling pathway"/>
    <property type="evidence" value="ECO:0007669"/>
    <property type="project" value="UniProtKB-ARBA"/>
</dbReference>
<dbReference type="InterPro" id="IPR037059">
    <property type="entry name" value="RHD_DNA_bind_dom_sf"/>
</dbReference>
<dbReference type="GO" id="GO:0048935">
    <property type="term" value="P:peripheral nervous system neuron development"/>
    <property type="evidence" value="ECO:0007669"/>
    <property type="project" value="UniProtKB-ARBA"/>
</dbReference>
<evidence type="ECO:0000313" key="4">
    <source>
        <dbReference type="Proteomes" id="UP000790347"/>
    </source>
</evidence>
<dbReference type="InterPro" id="IPR013783">
    <property type="entry name" value="Ig-like_fold"/>
</dbReference>
<dbReference type="AlphaFoldDB" id="A0A922KXN7"/>
<dbReference type="GO" id="GO:0045087">
    <property type="term" value="P:innate immune response"/>
    <property type="evidence" value="ECO:0007669"/>
    <property type="project" value="UniProtKB-ARBA"/>
</dbReference>
<dbReference type="GO" id="GO:0002225">
    <property type="term" value="P:positive regulation of antimicrobial peptide production"/>
    <property type="evidence" value="ECO:0007669"/>
    <property type="project" value="UniProtKB-ARBA"/>
</dbReference>
<dbReference type="SUPFAM" id="SSF49417">
    <property type="entry name" value="p53-like transcription factors"/>
    <property type="match status" value="1"/>
</dbReference>
<feature type="compositionally biased region" description="Low complexity" evidence="1">
    <location>
        <begin position="481"/>
        <end position="496"/>
    </location>
</feature>
<name>A0A922KXN7_DERFA</name>
<organism evidence="3 4">
    <name type="scientific">Dermatophagoides farinae</name>
    <name type="common">American house dust mite</name>
    <dbReference type="NCBI Taxonomy" id="6954"/>
    <lineage>
        <taxon>Eukaryota</taxon>
        <taxon>Metazoa</taxon>
        <taxon>Ecdysozoa</taxon>
        <taxon>Arthropoda</taxon>
        <taxon>Chelicerata</taxon>
        <taxon>Arachnida</taxon>
        <taxon>Acari</taxon>
        <taxon>Acariformes</taxon>
        <taxon>Sarcoptiformes</taxon>
        <taxon>Astigmata</taxon>
        <taxon>Psoroptidia</taxon>
        <taxon>Analgoidea</taxon>
        <taxon>Pyroglyphidae</taxon>
        <taxon>Dermatophagoidinae</taxon>
        <taxon>Dermatophagoides</taxon>
    </lineage>
</organism>
<feature type="domain" description="RHD" evidence="2">
    <location>
        <begin position="54"/>
        <end position="271"/>
    </location>
</feature>
<dbReference type="InterPro" id="IPR000451">
    <property type="entry name" value="NFkB/Dor"/>
</dbReference>
<dbReference type="InterPro" id="IPR014756">
    <property type="entry name" value="Ig_E-set"/>
</dbReference>
<proteinExistence type="predicted"/>
<dbReference type="GO" id="GO:0005737">
    <property type="term" value="C:cytoplasm"/>
    <property type="evidence" value="ECO:0007669"/>
    <property type="project" value="InterPro"/>
</dbReference>
<dbReference type="PROSITE" id="PS50254">
    <property type="entry name" value="REL_2"/>
    <property type="match status" value="1"/>
</dbReference>
<dbReference type="GO" id="GO:0000978">
    <property type="term" value="F:RNA polymerase II cis-regulatory region sequence-specific DNA binding"/>
    <property type="evidence" value="ECO:0007669"/>
    <property type="project" value="TreeGrafter"/>
</dbReference>
<dbReference type="PANTHER" id="PTHR24169">
    <property type="entry name" value="NUCLEAR FACTOR NF-KAPPA-B PROTEIN"/>
    <property type="match status" value="1"/>
</dbReference>
<dbReference type="InterPro" id="IPR008967">
    <property type="entry name" value="p53-like_TF_DNA-bd_sf"/>
</dbReference>
<comment type="caution">
    <text evidence="3">The sequence shown here is derived from an EMBL/GenBank/DDBJ whole genome shotgun (WGS) entry which is preliminary data.</text>
</comment>
<keyword evidence="4" id="KW-1185">Reference proteome</keyword>
<evidence type="ECO:0000313" key="3">
    <source>
        <dbReference type="EMBL" id="KAH9501784.1"/>
    </source>
</evidence>
<evidence type="ECO:0000259" key="2">
    <source>
        <dbReference type="PROSITE" id="PS50254"/>
    </source>
</evidence>
<dbReference type="PRINTS" id="PR00057">
    <property type="entry name" value="NFKBTNSCPFCT"/>
</dbReference>
<feature type="compositionally biased region" description="Basic and acidic residues" evidence="1">
    <location>
        <begin position="445"/>
        <end position="460"/>
    </location>
</feature>
<dbReference type="Gene3D" id="2.60.40.340">
    <property type="entry name" value="Rel homology domain (RHD), DNA-binding domain"/>
    <property type="match status" value="1"/>
</dbReference>
<dbReference type="SUPFAM" id="SSF81296">
    <property type="entry name" value="E set domains"/>
    <property type="match status" value="1"/>
</dbReference>
<dbReference type="InterPro" id="IPR002909">
    <property type="entry name" value="IPT_dom"/>
</dbReference>
<dbReference type="EMBL" id="ASGP02000006">
    <property type="protein sequence ID" value="KAH9501784.1"/>
    <property type="molecule type" value="Genomic_DNA"/>
</dbReference>
<protein>
    <submittedName>
        <fullName evidence="3">Nuclear factor NF-kappa-B p105 subunit</fullName>
    </submittedName>
</protein>
<dbReference type="GO" id="GO:0035206">
    <property type="term" value="P:regulation of hemocyte proliferation"/>
    <property type="evidence" value="ECO:0007669"/>
    <property type="project" value="UniProtKB-ARBA"/>
</dbReference>
<dbReference type="Proteomes" id="UP000790347">
    <property type="component" value="Unassembled WGS sequence"/>
</dbReference>
<dbReference type="Gene3D" id="2.60.40.10">
    <property type="entry name" value="Immunoglobulins"/>
    <property type="match status" value="1"/>
</dbReference>
<feature type="region of interest" description="Disordered" evidence="1">
    <location>
        <begin position="445"/>
        <end position="496"/>
    </location>
</feature>
<dbReference type="InterPro" id="IPR032397">
    <property type="entry name" value="RHD_dimer"/>
</dbReference>
<sequence>MDNMTFLSNEHDIDDDDNVDDEQQQQIYPTTMVIISANTLHPQTLPVIDDDLQEKGVHLTIIEEPINRIRYRYRSEKGSHGGLNGVNSCPIRKTYPTVKVIENYHLSNPVYVRASLATNELQPKLHVHKLMGRHCSADGSCTLPVNLDNMTAIFQNLGILFIGKKEVQEILYRRKSSSHQLNRRRLLRRTGQQQQQQQCLNNQQLRRQLQLEAEKEAKDLNLNSVRIRFEAFMLCEQQQQPEVELETKQFFLRPLCAPVYSKPIANQKSPDSGELRIVRLNRFYGSVIGGDEIYLLCEKVNKKEIRIRFFEIDNDGNQQWESFGQFNESDVHHQVAIVFRTPPYRNVEITKPIQVYIQLFRQRDGESSEPRTFIYKPQDESISNDSLDIDDHNLLKQIKMENQSGKRRKYCPNINQQQQHNNKNRKQQQQNENLNNEQVIKVKKEELDNNNDHHDDDDNQKTTMTTTMNTDNYTSHHQHHQLPPQQQQQQQQQQQLPPMINQNIDHYTSINHQCETNCDNEHHHIVSDINCHNHNHHLINDYFPPIQQVPPLSSSSSSSLTLHPIDVLQPRIMNDFDHHQQQHSDHSMANHHHIIIIIIIGQLNHHLYYHQRIIIQI</sequence>
<dbReference type="CDD" id="cd01177">
    <property type="entry name" value="IPT_NFkappaB"/>
    <property type="match status" value="1"/>
</dbReference>
<feature type="compositionally biased region" description="Low complexity" evidence="1">
    <location>
        <begin position="461"/>
        <end position="473"/>
    </location>
</feature>
<reference evidence="3" key="1">
    <citation type="submission" date="2013-05" db="EMBL/GenBank/DDBJ databases">
        <authorList>
            <person name="Yim A.K.Y."/>
            <person name="Chan T.F."/>
            <person name="Ji K.M."/>
            <person name="Liu X.Y."/>
            <person name="Zhou J.W."/>
            <person name="Li R.Q."/>
            <person name="Yang K.Y."/>
            <person name="Li J."/>
            <person name="Li M."/>
            <person name="Law P.T.W."/>
            <person name="Wu Y.L."/>
            <person name="Cai Z.L."/>
            <person name="Qin H."/>
            <person name="Bao Y."/>
            <person name="Leung R.K.K."/>
            <person name="Ng P.K.S."/>
            <person name="Zou J."/>
            <person name="Zhong X.J."/>
            <person name="Ran P.X."/>
            <person name="Zhong N.S."/>
            <person name="Liu Z.G."/>
            <person name="Tsui S.K.W."/>
        </authorList>
    </citation>
    <scope>NUCLEOTIDE SEQUENCE</scope>
    <source>
        <strain evidence="3">Derf</strain>
        <tissue evidence="3">Whole organism</tissue>
    </source>
</reference>
<dbReference type="InterPro" id="IPR033926">
    <property type="entry name" value="IPT_NFkappaB"/>
</dbReference>
<dbReference type="PANTHER" id="PTHR24169:SF28">
    <property type="entry name" value="NUCLEAR FACTOR NF-KAPPA-B P110 SUBUNIT"/>
    <property type="match status" value="1"/>
</dbReference>
<dbReference type="Pfam" id="PF00554">
    <property type="entry name" value="RHD_DNA_bind"/>
    <property type="match status" value="1"/>
</dbReference>
<dbReference type="GO" id="GO:0000981">
    <property type="term" value="F:DNA-binding transcription factor activity, RNA polymerase II-specific"/>
    <property type="evidence" value="ECO:0007669"/>
    <property type="project" value="TreeGrafter"/>
</dbReference>
<gene>
    <name evidence="3" type="primary">NFKB1</name>
    <name evidence="3" type="ORF">DERF_012599</name>
</gene>
<dbReference type="FunFam" id="2.60.40.10:FF:000046">
    <property type="entry name" value="Nuclear factor NF-kappa-B p105 subunit"/>
    <property type="match status" value="1"/>
</dbReference>
<evidence type="ECO:0000256" key="1">
    <source>
        <dbReference type="SAM" id="MobiDB-lite"/>
    </source>
</evidence>
<dbReference type="InterPro" id="IPR011539">
    <property type="entry name" value="RHD_DNA_bind_dom"/>
</dbReference>
<dbReference type="GO" id="GO:0007249">
    <property type="term" value="P:canonical NF-kappaB signal transduction"/>
    <property type="evidence" value="ECO:0007669"/>
    <property type="project" value="UniProtKB-ARBA"/>
</dbReference>
<reference evidence="3" key="2">
    <citation type="journal article" date="2022" name="Res Sq">
        <title>Comparative Genomics Reveals Insights into the Divergent Evolution of Astigmatic Mites and Household Pest Adaptations.</title>
        <authorList>
            <person name="Xiong Q."/>
            <person name="Wan A.T.-Y."/>
            <person name="Liu X.-Y."/>
            <person name="Fung C.S.-H."/>
            <person name="Xiao X."/>
            <person name="Malainual N."/>
            <person name="Hou J."/>
            <person name="Wang L."/>
            <person name="Wang M."/>
            <person name="Yang K."/>
            <person name="Cui Y."/>
            <person name="Leung E."/>
            <person name="Nong W."/>
            <person name="Shin S.-K."/>
            <person name="Au S."/>
            <person name="Jeong K.Y."/>
            <person name="Chew F.T."/>
            <person name="Hui J."/>
            <person name="Leung T.F."/>
            <person name="Tungtrongchitr A."/>
            <person name="Zhong N."/>
            <person name="Liu Z."/>
            <person name="Tsui S."/>
        </authorList>
    </citation>
    <scope>NUCLEOTIDE SEQUENCE</scope>
    <source>
        <strain evidence="3">Derf</strain>
        <tissue evidence="3">Whole organism</tissue>
    </source>
</reference>
<dbReference type="Pfam" id="PF16179">
    <property type="entry name" value="RHD_dimer"/>
    <property type="match status" value="1"/>
</dbReference>
<accession>A0A922KXN7</accession>
<dbReference type="GO" id="GO:0005654">
    <property type="term" value="C:nucleoplasm"/>
    <property type="evidence" value="ECO:0007669"/>
    <property type="project" value="UniProtKB-ARBA"/>
</dbReference>
<dbReference type="SMART" id="SM00429">
    <property type="entry name" value="IPT"/>
    <property type="match status" value="1"/>
</dbReference>
<feature type="region of interest" description="Disordered" evidence="1">
    <location>
        <begin position="367"/>
        <end position="388"/>
    </location>
</feature>